<gene>
    <name evidence="1" type="ORF">ANTHELSMS3_03600</name>
</gene>
<organism evidence="1 2">
    <name type="scientific">Antarctobacter heliothermus</name>
    <dbReference type="NCBI Taxonomy" id="74033"/>
    <lineage>
        <taxon>Bacteria</taxon>
        <taxon>Pseudomonadati</taxon>
        <taxon>Pseudomonadota</taxon>
        <taxon>Alphaproteobacteria</taxon>
        <taxon>Rhodobacterales</taxon>
        <taxon>Roseobacteraceae</taxon>
        <taxon>Antarctobacter</taxon>
    </lineage>
</organism>
<dbReference type="RefSeq" id="WP_094036040.1">
    <property type="nucleotide sequence ID" value="NZ_CP022540.1"/>
</dbReference>
<name>A0A222E7P0_9RHOB</name>
<dbReference type="KEGG" id="aht:ANTHELSMS3_03600"/>
<evidence type="ECO:0000313" key="1">
    <source>
        <dbReference type="EMBL" id="ASP22223.1"/>
    </source>
</evidence>
<sequence>MELFVVVTLILASFLGTGLIALAVRRGHQKREQLKTFAAEQGWTYHHTPSTGGRGSRSVISDPSEGWELVQYVQTSGTPGGNGSTRRWTQFTQSRLALDSGLALLGPEIPEKTAAMAEMMLAKTGGGMLGKMLLDRMTGGLGDEASDLRAVSGDGRGTLFATPGCEAALAPVRDVPQLIEARKGLNEAMQPVVSLGREGLRIRRTGLLRGTDDMLRFVELGRALSQKLSG</sequence>
<reference evidence="1 2" key="1">
    <citation type="submission" date="2017-07" db="EMBL/GenBank/DDBJ databases">
        <title>Genome Sequence of Antarctobacter heliothermus Strain SMS3 Isolated from a culture of the Diatom Skeletonema marinoi.</title>
        <authorList>
            <person name="Topel M."/>
            <person name="Pinder M.I.M."/>
            <person name="Johansson O.N."/>
            <person name="Kourtchenko O."/>
            <person name="Godhe A."/>
            <person name="Clarke A.K."/>
        </authorList>
    </citation>
    <scope>NUCLEOTIDE SEQUENCE [LARGE SCALE GENOMIC DNA]</scope>
    <source>
        <strain evidence="1 2">SMS3</strain>
    </source>
</reference>
<proteinExistence type="predicted"/>
<evidence type="ECO:0000313" key="2">
    <source>
        <dbReference type="Proteomes" id="UP000203589"/>
    </source>
</evidence>
<dbReference type="OrthoDB" id="7854269at2"/>
<dbReference type="Proteomes" id="UP000203589">
    <property type="component" value="Chromosome"/>
</dbReference>
<accession>A0A222E7P0</accession>
<protein>
    <submittedName>
        <fullName evidence="1">Uncharacterized protein</fullName>
    </submittedName>
</protein>
<keyword evidence="2" id="KW-1185">Reference proteome</keyword>
<dbReference type="AlphaFoldDB" id="A0A222E7P0"/>
<dbReference type="EMBL" id="CP022540">
    <property type="protein sequence ID" value="ASP22223.1"/>
    <property type="molecule type" value="Genomic_DNA"/>
</dbReference>